<accession>B0CCU3</accession>
<dbReference type="HOGENOM" id="CLU_3113319_0_0_3"/>
<evidence type="ECO:0000313" key="3">
    <source>
        <dbReference type="Proteomes" id="UP000000268"/>
    </source>
</evidence>
<protein>
    <recommendedName>
        <fullName evidence="4">DDE domain-containing protein</fullName>
    </recommendedName>
</protein>
<evidence type="ECO:0000313" key="2">
    <source>
        <dbReference type="EMBL" id="ABW30385.1"/>
    </source>
</evidence>
<organism evidence="2 3">
    <name type="scientific">Acaryochloris marina (strain MBIC 11017)</name>
    <dbReference type="NCBI Taxonomy" id="329726"/>
    <lineage>
        <taxon>Bacteria</taxon>
        <taxon>Bacillati</taxon>
        <taxon>Cyanobacteriota</taxon>
        <taxon>Cyanophyceae</taxon>
        <taxon>Acaryochloridales</taxon>
        <taxon>Acaryochloridaceae</taxon>
        <taxon>Acaryochloris</taxon>
    </lineage>
</organism>
<gene>
    <name evidence="2" type="ordered locus">AM1_5429</name>
</gene>
<dbReference type="EMBL" id="CP000828">
    <property type="protein sequence ID" value="ABW30385.1"/>
    <property type="molecule type" value="Genomic_DNA"/>
</dbReference>
<feature type="region of interest" description="Disordered" evidence="1">
    <location>
        <begin position="1"/>
        <end position="24"/>
    </location>
</feature>
<feature type="compositionally biased region" description="Basic and acidic residues" evidence="1">
    <location>
        <begin position="1"/>
        <end position="11"/>
    </location>
</feature>
<evidence type="ECO:0000256" key="1">
    <source>
        <dbReference type="SAM" id="MobiDB-lite"/>
    </source>
</evidence>
<name>B0CCU3_ACAM1</name>
<proteinExistence type="predicted"/>
<keyword evidence="3" id="KW-1185">Reference proteome</keyword>
<reference evidence="2 3" key="1">
    <citation type="journal article" date="2008" name="Proc. Natl. Acad. Sci. U.S.A.">
        <title>Niche adaptation and genome expansion in the chlorophyll d-producing cyanobacterium Acaryochloris marina.</title>
        <authorList>
            <person name="Swingley W.D."/>
            <person name="Chen M."/>
            <person name="Cheung P.C."/>
            <person name="Conrad A.L."/>
            <person name="Dejesa L.C."/>
            <person name="Hao J."/>
            <person name="Honchak B.M."/>
            <person name="Karbach L.E."/>
            <person name="Kurdoglu A."/>
            <person name="Lahiri S."/>
            <person name="Mastrian S.D."/>
            <person name="Miyashita H."/>
            <person name="Page L."/>
            <person name="Ramakrishna P."/>
            <person name="Satoh S."/>
            <person name="Sattley W.M."/>
            <person name="Shimada Y."/>
            <person name="Taylor H.L."/>
            <person name="Tomo T."/>
            <person name="Tsuchiya T."/>
            <person name="Wang Z.T."/>
            <person name="Raymond J."/>
            <person name="Mimuro M."/>
            <person name="Blankenship R.E."/>
            <person name="Touchman J.W."/>
        </authorList>
    </citation>
    <scope>NUCLEOTIDE SEQUENCE [LARGE SCALE GENOMIC DNA]</scope>
    <source>
        <strain evidence="3">MBIC 11017</strain>
    </source>
</reference>
<dbReference type="KEGG" id="amr:AM1_5429"/>
<sequence>MGENVEHEVRPCTENPIEQSHSPVKKRYHPTLGLKQFISFAKRWMKCVTF</sequence>
<dbReference type="Proteomes" id="UP000000268">
    <property type="component" value="Chromosome"/>
</dbReference>
<dbReference type="AlphaFoldDB" id="B0CCU3"/>
<evidence type="ECO:0008006" key="4">
    <source>
        <dbReference type="Google" id="ProtNLM"/>
    </source>
</evidence>